<dbReference type="AlphaFoldDB" id="A0A1H2YKC6"/>
<dbReference type="PANTHER" id="PTHR43578">
    <property type="entry name" value="NADH-QUINONE OXIDOREDUCTASE SUBUNIT F"/>
    <property type="match status" value="1"/>
</dbReference>
<dbReference type="InterPro" id="IPR011538">
    <property type="entry name" value="Nuo51_FMN-bd"/>
</dbReference>
<dbReference type="GO" id="GO:0046872">
    <property type="term" value="F:metal ion binding"/>
    <property type="evidence" value="ECO:0007669"/>
    <property type="project" value="UniProtKB-KW"/>
</dbReference>
<evidence type="ECO:0000256" key="2">
    <source>
        <dbReference type="ARBA" id="ARBA00007523"/>
    </source>
</evidence>
<dbReference type="Gene3D" id="3.40.50.11540">
    <property type="entry name" value="NADH-ubiquinone oxidoreductase 51kDa subunit"/>
    <property type="match status" value="1"/>
</dbReference>
<feature type="compositionally biased region" description="Basic residues" evidence="7">
    <location>
        <begin position="27"/>
        <end position="36"/>
    </location>
</feature>
<dbReference type="InterPro" id="IPR019575">
    <property type="entry name" value="Nuop51_4Fe4S-bd"/>
</dbReference>
<proteinExistence type="inferred from homology"/>
<dbReference type="InterPro" id="IPR041921">
    <property type="entry name" value="NuoE_N"/>
</dbReference>
<dbReference type="Gene3D" id="1.20.1440.230">
    <property type="entry name" value="NADH-ubiquinone oxidoreductase 51kDa subunit, iron-sulphur binding domain"/>
    <property type="match status" value="1"/>
</dbReference>
<dbReference type="SUPFAM" id="SSF142984">
    <property type="entry name" value="Nqo1 middle domain-like"/>
    <property type="match status" value="1"/>
</dbReference>
<evidence type="ECO:0000256" key="1">
    <source>
        <dbReference type="ARBA" id="ARBA00001917"/>
    </source>
</evidence>
<dbReference type="InterPro" id="IPR037225">
    <property type="entry name" value="Nuo51_FMN-bd_sf"/>
</dbReference>
<feature type="region of interest" description="Disordered" evidence="7">
    <location>
        <begin position="1"/>
        <end position="41"/>
    </location>
</feature>
<dbReference type="PANTHER" id="PTHR43578:SF3">
    <property type="entry name" value="NADH-QUINONE OXIDOREDUCTASE SUBUNIT F"/>
    <property type="match status" value="1"/>
</dbReference>
<dbReference type="Gene3D" id="1.10.10.1590">
    <property type="entry name" value="NADH-quinone oxidoreductase subunit E"/>
    <property type="match status" value="1"/>
</dbReference>
<dbReference type="GO" id="GO:0008137">
    <property type="term" value="F:NADH dehydrogenase (ubiquinone) activity"/>
    <property type="evidence" value="ECO:0007669"/>
    <property type="project" value="InterPro"/>
</dbReference>
<dbReference type="SUPFAM" id="SSF140490">
    <property type="entry name" value="Nqo1C-terminal domain-like"/>
    <property type="match status" value="1"/>
</dbReference>
<dbReference type="SUPFAM" id="SSF52833">
    <property type="entry name" value="Thioredoxin-like"/>
    <property type="match status" value="1"/>
</dbReference>
<dbReference type="SUPFAM" id="SSF142019">
    <property type="entry name" value="Nqo1 FMN-binding domain-like"/>
    <property type="match status" value="1"/>
</dbReference>
<dbReference type="PROSITE" id="PS00645">
    <property type="entry name" value="COMPLEX1_51K_2"/>
    <property type="match status" value="1"/>
</dbReference>
<keyword evidence="10" id="KW-1185">Reference proteome</keyword>
<dbReference type="Pfam" id="PF10531">
    <property type="entry name" value="SLBB"/>
    <property type="match status" value="1"/>
</dbReference>
<name>A0A1H2YKC6_9RHOB</name>
<evidence type="ECO:0000256" key="5">
    <source>
        <dbReference type="ARBA" id="ARBA00023004"/>
    </source>
</evidence>
<dbReference type="OrthoDB" id="9761899at2"/>
<dbReference type="Pfam" id="PF10589">
    <property type="entry name" value="NADH_4Fe-4S"/>
    <property type="match status" value="1"/>
</dbReference>
<dbReference type="Pfam" id="PF01512">
    <property type="entry name" value="Complex1_51K"/>
    <property type="match status" value="1"/>
</dbReference>
<evidence type="ECO:0000313" key="10">
    <source>
        <dbReference type="Proteomes" id="UP000199118"/>
    </source>
</evidence>
<dbReference type="Pfam" id="PF01257">
    <property type="entry name" value="2Fe-2S_thioredx"/>
    <property type="match status" value="1"/>
</dbReference>
<evidence type="ECO:0000256" key="3">
    <source>
        <dbReference type="ARBA" id="ARBA00022485"/>
    </source>
</evidence>
<keyword evidence="6" id="KW-0411">Iron-sulfur</keyword>
<dbReference type="FunFam" id="3.10.20.600:FF:000006">
    <property type="entry name" value="Formate dehydrogenase, beta subunit"/>
    <property type="match status" value="1"/>
</dbReference>
<comment type="cofactor">
    <cofactor evidence="1">
        <name>FMN</name>
        <dbReference type="ChEBI" id="CHEBI:58210"/>
    </cofactor>
</comment>
<dbReference type="GO" id="GO:0010181">
    <property type="term" value="F:FMN binding"/>
    <property type="evidence" value="ECO:0007669"/>
    <property type="project" value="InterPro"/>
</dbReference>
<dbReference type="InterPro" id="IPR036249">
    <property type="entry name" value="Thioredoxin-like_sf"/>
</dbReference>
<dbReference type="SMART" id="SM00928">
    <property type="entry name" value="NADH_4Fe-4S"/>
    <property type="match status" value="1"/>
</dbReference>
<organism evidence="9 10">
    <name type="scientific">Albimonas donghaensis</name>
    <dbReference type="NCBI Taxonomy" id="356660"/>
    <lineage>
        <taxon>Bacteria</taxon>
        <taxon>Pseudomonadati</taxon>
        <taxon>Pseudomonadota</taxon>
        <taxon>Alphaproteobacteria</taxon>
        <taxon>Rhodobacterales</taxon>
        <taxon>Paracoccaceae</taxon>
        <taxon>Albimonas</taxon>
    </lineage>
</organism>
<keyword evidence="5" id="KW-0408">Iron</keyword>
<protein>
    <submittedName>
        <fullName evidence="9">NAD-dependent formate dehydrogenase flavoprotein subunit</fullName>
    </submittedName>
</protein>
<evidence type="ECO:0000256" key="6">
    <source>
        <dbReference type="ARBA" id="ARBA00023014"/>
    </source>
</evidence>
<reference evidence="9 10" key="1">
    <citation type="submission" date="2016-10" db="EMBL/GenBank/DDBJ databases">
        <authorList>
            <person name="de Groot N.N."/>
        </authorList>
    </citation>
    <scope>NUCLEOTIDE SEQUENCE [LARGE SCALE GENOMIC DNA]</scope>
    <source>
        <strain evidence="9 10">DSM 17890</strain>
    </source>
</reference>
<dbReference type="GO" id="GO:0051539">
    <property type="term" value="F:4 iron, 4 sulfur cluster binding"/>
    <property type="evidence" value="ECO:0007669"/>
    <property type="project" value="UniProtKB-KW"/>
</dbReference>
<sequence length="578" mass="61650">MAENNGTQQVGAGASKGDPAPGIWKSGRGKGRRQPRGRQAEDAALAEIRALIGPGPHARDRLIEHLHLIQDAHGHLSAAHLRALAEDMRLAQAEIWEVATFYAHFDPIREDETPPPALTVRVCGSLSCAMAGAEALRSALVAGTDPARIRILEAPCMGRCDLAPTAEIGHRHVDRATPEAVLAAAEAGETRPLIPDCESLDAYLAGGGYVQLRALREGATTRDDIQGLVAESGLRGLGGAGFPAARKWGFVRAEPGPRMLAVNGDEGEPGTFKDRVFLETRPHLILEGMLIAGHVVEAETCVIYLRDEYPAAREILIREIAALEAAGLVPPGHIDLRRGAGAYICGEESAMLESIEGKRGLPRHRPPFVAQSGIHGRPTLVHNIETLKWVARICHEGPEILSGVERNGRRGLRNFSVSGRVRNPGVHCLPAGSTITDLIAAAGGMLPGHVFKAYQPGGPSSGLLPASDADVPLDFDCLQDRGSFIGSAAVVVLSDQDSARGAALNMLRFFADESCGQCTPCRVGCAKAVSLMQEPRWDRDLLEDLCQVMEDASICGLGQAAPNPIRLAMKHFPDETVR</sequence>
<keyword evidence="3" id="KW-0004">4Fe-4S</keyword>
<dbReference type="InterPro" id="IPR001949">
    <property type="entry name" value="NADH-UbQ_OxRdtase_51kDa_CS"/>
</dbReference>
<dbReference type="STRING" id="356660.SAMN05444336_103150"/>
<evidence type="ECO:0000313" key="9">
    <source>
        <dbReference type="EMBL" id="SDX05248.1"/>
    </source>
</evidence>
<evidence type="ECO:0000256" key="7">
    <source>
        <dbReference type="SAM" id="MobiDB-lite"/>
    </source>
</evidence>
<dbReference type="EMBL" id="FNMZ01000003">
    <property type="protein sequence ID" value="SDX05248.1"/>
    <property type="molecule type" value="Genomic_DNA"/>
</dbReference>
<dbReference type="InterPro" id="IPR019554">
    <property type="entry name" value="Soluble_ligand-bd"/>
</dbReference>
<feature type="domain" description="NADH-ubiquinone oxidoreductase 51kDa subunit iron-sulphur binding" evidence="8">
    <location>
        <begin position="500"/>
        <end position="545"/>
    </location>
</feature>
<accession>A0A1H2YKC6</accession>
<dbReference type="PROSITE" id="PS00644">
    <property type="entry name" value="COMPLEX1_51K_1"/>
    <property type="match status" value="1"/>
</dbReference>
<dbReference type="Gene3D" id="3.40.30.10">
    <property type="entry name" value="Glutaredoxin"/>
    <property type="match status" value="1"/>
</dbReference>
<dbReference type="FunFam" id="3.40.50.11540:FF:000003">
    <property type="entry name" value="NAD-dependent formate dehydrogenase flavoprotein subunit"/>
    <property type="match status" value="1"/>
</dbReference>
<dbReference type="CDD" id="cd03082">
    <property type="entry name" value="TRX_Fd_NuoE_W_FDH_beta"/>
    <property type="match status" value="1"/>
</dbReference>
<keyword evidence="4" id="KW-0479">Metal-binding</keyword>
<dbReference type="InterPro" id="IPR037207">
    <property type="entry name" value="Nuop51_4Fe4S-bd_sf"/>
</dbReference>
<evidence type="ECO:0000256" key="4">
    <source>
        <dbReference type="ARBA" id="ARBA00022723"/>
    </source>
</evidence>
<dbReference type="Proteomes" id="UP000199118">
    <property type="component" value="Unassembled WGS sequence"/>
</dbReference>
<comment type="similarity">
    <text evidence="2">Belongs to the complex I 51 kDa subunit family.</text>
</comment>
<gene>
    <name evidence="9" type="ORF">SAMN05444336_103150</name>
</gene>
<feature type="compositionally biased region" description="Polar residues" evidence="7">
    <location>
        <begin position="1"/>
        <end position="10"/>
    </location>
</feature>
<dbReference type="RefSeq" id="WP_092681350.1">
    <property type="nucleotide sequence ID" value="NZ_FNMZ01000003.1"/>
</dbReference>
<dbReference type="Gene3D" id="3.10.20.600">
    <property type="match status" value="1"/>
</dbReference>
<evidence type="ECO:0000259" key="8">
    <source>
        <dbReference type="SMART" id="SM00928"/>
    </source>
</evidence>